<dbReference type="AlphaFoldDB" id="A0A7S3V4E5"/>
<organism evidence="2">
    <name type="scientific">Chaetoceros debilis</name>
    <dbReference type="NCBI Taxonomy" id="122233"/>
    <lineage>
        <taxon>Eukaryota</taxon>
        <taxon>Sar</taxon>
        <taxon>Stramenopiles</taxon>
        <taxon>Ochrophyta</taxon>
        <taxon>Bacillariophyta</taxon>
        <taxon>Coscinodiscophyceae</taxon>
        <taxon>Chaetocerotophycidae</taxon>
        <taxon>Chaetocerotales</taxon>
        <taxon>Chaetocerotaceae</taxon>
        <taxon>Chaetoceros</taxon>
    </lineage>
</organism>
<name>A0A7S3V4E5_9STRA</name>
<reference evidence="2" key="1">
    <citation type="submission" date="2021-01" db="EMBL/GenBank/DDBJ databases">
        <authorList>
            <person name="Corre E."/>
            <person name="Pelletier E."/>
            <person name="Niang G."/>
            <person name="Scheremetjew M."/>
            <person name="Finn R."/>
            <person name="Kale V."/>
            <person name="Holt S."/>
            <person name="Cochrane G."/>
            <person name="Meng A."/>
            <person name="Brown T."/>
            <person name="Cohen L."/>
        </authorList>
    </citation>
    <scope>NUCLEOTIDE SEQUENCE</scope>
    <source>
        <strain evidence="2">MM31A-1</strain>
    </source>
</reference>
<sequence length="284" mass="31390">MDYPEAYLQQQFCNSPSGSVTDTSFYDTASEDEGLSSPWFGLTSIAKTVGKGIDGFARGAKNILNELAELENEAKMGAAYKDKNTSDCSMSSSGEVAVLPLPWEICLQSTDADLNVSIVQTEDEILKERIMKLSLDESIFSQPFYESSSAEDSFSLDDARVMLIRRLLEIDGTLGQVHAKVSGRSEVKESLFWQNFFYHCERLREERQKELNDENTRRASHDEELDAELVGRPPASCTGFYPRTGKLACASSDSEVPSVGHVIPSIQTDDSADGFVVIGEEDTF</sequence>
<dbReference type="PROSITE" id="PS50858">
    <property type="entry name" value="BSD"/>
    <property type="match status" value="1"/>
</dbReference>
<protein>
    <recommendedName>
        <fullName evidence="1">BSD domain-containing protein</fullName>
    </recommendedName>
</protein>
<proteinExistence type="predicted"/>
<dbReference type="InterPro" id="IPR005607">
    <property type="entry name" value="BSD_dom"/>
</dbReference>
<dbReference type="SUPFAM" id="SSF140383">
    <property type="entry name" value="BSD domain-like"/>
    <property type="match status" value="1"/>
</dbReference>
<dbReference type="EMBL" id="HBIO01001030">
    <property type="protein sequence ID" value="CAE0455889.1"/>
    <property type="molecule type" value="Transcribed_RNA"/>
</dbReference>
<evidence type="ECO:0000313" key="2">
    <source>
        <dbReference type="EMBL" id="CAE0455889.1"/>
    </source>
</evidence>
<accession>A0A7S3V4E5</accession>
<gene>
    <name evidence="2" type="ORF">CDEB00056_LOCUS730</name>
</gene>
<dbReference type="InterPro" id="IPR035925">
    <property type="entry name" value="BSD_dom_sf"/>
</dbReference>
<evidence type="ECO:0000259" key="1">
    <source>
        <dbReference type="PROSITE" id="PS50858"/>
    </source>
</evidence>
<dbReference type="Gene3D" id="1.10.3970.10">
    <property type="entry name" value="BSD domain"/>
    <property type="match status" value="1"/>
</dbReference>
<feature type="domain" description="BSD" evidence="1">
    <location>
        <begin position="150"/>
        <end position="204"/>
    </location>
</feature>